<dbReference type="PhylomeDB" id="E9H8I6"/>
<keyword evidence="3" id="KW-1185">Reference proteome</keyword>
<name>E9H8I6_DAPPU</name>
<proteinExistence type="predicted"/>
<gene>
    <name evidence="2" type="ORF">DAPPUDRAFT_111201</name>
</gene>
<dbReference type="KEGG" id="dpx:DAPPUDRAFT_111201"/>
<sequence length="201" mass="22382">MKSDPVPQPSPSRSSVMSPAQQTHNQSLGEGAAPFLVSKEISDELTVCLTKCISGEKSKAILKRFPLQFEDESFTVRPPKLDGFMQRRAKDKNVLKSVNSAEEILIVVQHKECDIAPPLVDLYARVSTLEEGDQVEAAKDSVRSALRQWARAWLQITKQRRRAVVDLVEPSFEFLLAGHDSFAAGAEAREKLFTKNLSNQC</sequence>
<organism evidence="2 3">
    <name type="scientific">Daphnia pulex</name>
    <name type="common">Water flea</name>
    <dbReference type="NCBI Taxonomy" id="6669"/>
    <lineage>
        <taxon>Eukaryota</taxon>
        <taxon>Metazoa</taxon>
        <taxon>Ecdysozoa</taxon>
        <taxon>Arthropoda</taxon>
        <taxon>Crustacea</taxon>
        <taxon>Branchiopoda</taxon>
        <taxon>Diplostraca</taxon>
        <taxon>Cladocera</taxon>
        <taxon>Anomopoda</taxon>
        <taxon>Daphniidae</taxon>
        <taxon>Daphnia</taxon>
    </lineage>
</organism>
<dbReference type="AlphaFoldDB" id="E9H8I6"/>
<protein>
    <submittedName>
        <fullName evidence="2">Uncharacterized protein</fullName>
    </submittedName>
</protein>
<accession>E9H8I6</accession>
<evidence type="ECO:0000256" key="1">
    <source>
        <dbReference type="SAM" id="MobiDB-lite"/>
    </source>
</evidence>
<dbReference type="Proteomes" id="UP000000305">
    <property type="component" value="Unassembled WGS sequence"/>
</dbReference>
<dbReference type="InParanoid" id="E9H8I6"/>
<feature type="compositionally biased region" description="Pro residues" evidence="1">
    <location>
        <begin position="1"/>
        <end position="10"/>
    </location>
</feature>
<reference evidence="2 3" key="1">
    <citation type="journal article" date="2011" name="Science">
        <title>The ecoresponsive genome of Daphnia pulex.</title>
        <authorList>
            <person name="Colbourne J.K."/>
            <person name="Pfrender M.E."/>
            <person name="Gilbert D."/>
            <person name="Thomas W.K."/>
            <person name="Tucker A."/>
            <person name="Oakley T.H."/>
            <person name="Tokishita S."/>
            <person name="Aerts A."/>
            <person name="Arnold G.J."/>
            <person name="Basu M.K."/>
            <person name="Bauer D.J."/>
            <person name="Caceres C.E."/>
            <person name="Carmel L."/>
            <person name="Casola C."/>
            <person name="Choi J.H."/>
            <person name="Detter J.C."/>
            <person name="Dong Q."/>
            <person name="Dusheyko S."/>
            <person name="Eads B.D."/>
            <person name="Frohlich T."/>
            <person name="Geiler-Samerotte K.A."/>
            <person name="Gerlach D."/>
            <person name="Hatcher P."/>
            <person name="Jogdeo S."/>
            <person name="Krijgsveld J."/>
            <person name="Kriventseva E.V."/>
            <person name="Kultz D."/>
            <person name="Laforsch C."/>
            <person name="Lindquist E."/>
            <person name="Lopez J."/>
            <person name="Manak J.R."/>
            <person name="Muller J."/>
            <person name="Pangilinan J."/>
            <person name="Patwardhan R.P."/>
            <person name="Pitluck S."/>
            <person name="Pritham E.J."/>
            <person name="Rechtsteiner A."/>
            <person name="Rho M."/>
            <person name="Rogozin I.B."/>
            <person name="Sakarya O."/>
            <person name="Salamov A."/>
            <person name="Schaack S."/>
            <person name="Shapiro H."/>
            <person name="Shiga Y."/>
            <person name="Skalitzky C."/>
            <person name="Smith Z."/>
            <person name="Souvorov A."/>
            <person name="Sung W."/>
            <person name="Tang Z."/>
            <person name="Tsuchiya D."/>
            <person name="Tu H."/>
            <person name="Vos H."/>
            <person name="Wang M."/>
            <person name="Wolf Y.I."/>
            <person name="Yamagata H."/>
            <person name="Yamada T."/>
            <person name="Ye Y."/>
            <person name="Shaw J.R."/>
            <person name="Andrews J."/>
            <person name="Crease T.J."/>
            <person name="Tang H."/>
            <person name="Lucas S.M."/>
            <person name="Robertson H.M."/>
            <person name="Bork P."/>
            <person name="Koonin E.V."/>
            <person name="Zdobnov E.M."/>
            <person name="Grigoriev I.V."/>
            <person name="Lynch M."/>
            <person name="Boore J.L."/>
        </authorList>
    </citation>
    <scope>NUCLEOTIDE SEQUENCE [LARGE SCALE GENOMIC DNA]</scope>
</reference>
<evidence type="ECO:0000313" key="2">
    <source>
        <dbReference type="EMBL" id="EFX71951.1"/>
    </source>
</evidence>
<dbReference type="OrthoDB" id="6371824at2759"/>
<evidence type="ECO:0000313" key="3">
    <source>
        <dbReference type="Proteomes" id="UP000000305"/>
    </source>
</evidence>
<dbReference type="HOGENOM" id="CLU_1361684_0_0_1"/>
<dbReference type="EMBL" id="GL732604">
    <property type="protein sequence ID" value="EFX71951.1"/>
    <property type="molecule type" value="Genomic_DNA"/>
</dbReference>
<feature type="region of interest" description="Disordered" evidence="1">
    <location>
        <begin position="1"/>
        <end position="26"/>
    </location>
</feature>